<dbReference type="InterPro" id="IPR050469">
    <property type="entry name" value="Diguanylate_Cyclase"/>
</dbReference>
<dbReference type="NCBIfam" id="TIGR00254">
    <property type="entry name" value="GGDEF"/>
    <property type="match status" value="1"/>
</dbReference>
<evidence type="ECO:0000259" key="5">
    <source>
        <dbReference type="PROSITE" id="PS50887"/>
    </source>
</evidence>
<evidence type="ECO:0000313" key="7">
    <source>
        <dbReference type="Proteomes" id="UP000627715"/>
    </source>
</evidence>
<dbReference type="Gene3D" id="3.30.70.270">
    <property type="match status" value="1"/>
</dbReference>
<dbReference type="GO" id="GO:0043709">
    <property type="term" value="P:cell adhesion involved in single-species biofilm formation"/>
    <property type="evidence" value="ECO:0007669"/>
    <property type="project" value="TreeGrafter"/>
</dbReference>
<evidence type="ECO:0000256" key="1">
    <source>
        <dbReference type="ARBA" id="ARBA00001946"/>
    </source>
</evidence>
<keyword evidence="4" id="KW-1133">Transmembrane helix</keyword>
<keyword evidence="7" id="KW-1185">Reference proteome</keyword>
<dbReference type="RefSeq" id="WP_082866383.1">
    <property type="nucleotide sequence ID" value="NZ_BMIY01000010.1"/>
</dbReference>
<keyword evidence="4" id="KW-0472">Membrane</keyword>
<dbReference type="InterPro" id="IPR031621">
    <property type="entry name" value="HisKA_7TM"/>
</dbReference>
<dbReference type="InterPro" id="IPR029787">
    <property type="entry name" value="Nucleotide_cyclase"/>
</dbReference>
<feature type="transmembrane region" description="Helical" evidence="4">
    <location>
        <begin position="34"/>
        <end position="54"/>
    </location>
</feature>
<dbReference type="EC" id="2.7.7.65" evidence="2"/>
<evidence type="ECO:0000256" key="2">
    <source>
        <dbReference type="ARBA" id="ARBA00012528"/>
    </source>
</evidence>
<protein>
    <recommendedName>
        <fullName evidence="2">diguanylate cyclase</fullName>
        <ecNumber evidence="2">2.7.7.65</ecNumber>
    </recommendedName>
</protein>
<keyword evidence="4" id="KW-0812">Transmembrane</keyword>
<evidence type="ECO:0000256" key="3">
    <source>
        <dbReference type="ARBA" id="ARBA00034247"/>
    </source>
</evidence>
<evidence type="ECO:0000313" key="6">
    <source>
        <dbReference type="EMBL" id="GFZ79705.1"/>
    </source>
</evidence>
<dbReference type="AlphaFoldDB" id="A0A916QMC7"/>
<gene>
    <name evidence="6" type="ORF">GCM10011403_23550</name>
</gene>
<dbReference type="Proteomes" id="UP000627715">
    <property type="component" value="Unassembled WGS sequence"/>
</dbReference>
<proteinExistence type="predicted"/>
<dbReference type="InterPro" id="IPR000160">
    <property type="entry name" value="GGDEF_dom"/>
</dbReference>
<dbReference type="PANTHER" id="PTHR45138">
    <property type="entry name" value="REGULATORY COMPONENTS OF SENSORY TRANSDUCTION SYSTEM"/>
    <property type="match status" value="1"/>
</dbReference>
<dbReference type="Gene3D" id="3.30.450.20">
    <property type="entry name" value="PAS domain"/>
    <property type="match status" value="1"/>
</dbReference>
<dbReference type="Pfam" id="PF16927">
    <property type="entry name" value="HisKA_7TM"/>
    <property type="match status" value="1"/>
</dbReference>
<dbReference type="SUPFAM" id="SSF55785">
    <property type="entry name" value="PYP-like sensor domain (PAS domain)"/>
    <property type="match status" value="1"/>
</dbReference>
<organism evidence="6 7">
    <name type="scientific">Pseudohongiella nitratireducens</name>
    <dbReference type="NCBI Taxonomy" id="1768907"/>
    <lineage>
        <taxon>Bacteria</taxon>
        <taxon>Pseudomonadati</taxon>
        <taxon>Pseudomonadota</taxon>
        <taxon>Gammaproteobacteria</taxon>
        <taxon>Pseudomonadales</taxon>
        <taxon>Pseudohongiellaceae</taxon>
        <taxon>Pseudohongiella</taxon>
    </lineage>
</organism>
<dbReference type="GO" id="GO:1902201">
    <property type="term" value="P:negative regulation of bacterial-type flagellum-dependent cell motility"/>
    <property type="evidence" value="ECO:0007669"/>
    <property type="project" value="TreeGrafter"/>
</dbReference>
<reference evidence="6" key="2">
    <citation type="submission" date="2020-09" db="EMBL/GenBank/DDBJ databases">
        <authorList>
            <person name="Sun Q."/>
            <person name="Zhou Y."/>
        </authorList>
    </citation>
    <scope>NUCLEOTIDE SEQUENCE</scope>
    <source>
        <strain evidence="6">CGMCC 1.15425</strain>
    </source>
</reference>
<dbReference type="InterPro" id="IPR035965">
    <property type="entry name" value="PAS-like_dom_sf"/>
</dbReference>
<comment type="cofactor">
    <cofactor evidence="1">
        <name>Mg(2+)</name>
        <dbReference type="ChEBI" id="CHEBI:18420"/>
    </cofactor>
</comment>
<reference evidence="6" key="1">
    <citation type="journal article" date="2014" name="Int. J. Syst. Evol. Microbiol.">
        <title>Complete genome sequence of Corynebacterium casei LMG S-19264T (=DSM 44701T), isolated from a smear-ripened cheese.</title>
        <authorList>
            <consortium name="US DOE Joint Genome Institute (JGI-PGF)"/>
            <person name="Walter F."/>
            <person name="Albersmeier A."/>
            <person name="Kalinowski J."/>
            <person name="Ruckert C."/>
        </authorList>
    </citation>
    <scope>NUCLEOTIDE SEQUENCE</scope>
    <source>
        <strain evidence="6">CGMCC 1.15425</strain>
    </source>
</reference>
<feature type="transmembrane region" description="Helical" evidence="4">
    <location>
        <begin position="172"/>
        <end position="191"/>
    </location>
</feature>
<dbReference type="EMBL" id="BMIY01000010">
    <property type="protein sequence ID" value="GFZ79705.1"/>
    <property type="molecule type" value="Genomic_DNA"/>
</dbReference>
<name>A0A916QMC7_9GAMM</name>
<feature type="transmembrane region" description="Helical" evidence="4">
    <location>
        <begin position="66"/>
        <end position="85"/>
    </location>
</feature>
<comment type="caution">
    <text evidence="6">The sequence shown here is derived from an EMBL/GenBank/DDBJ whole genome shotgun (WGS) entry which is preliminary data.</text>
</comment>
<feature type="transmembrane region" description="Helical" evidence="4">
    <location>
        <begin position="140"/>
        <end position="160"/>
    </location>
</feature>
<dbReference type="FunFam" id="3.30.70.270:FF:000001">
    <property type="entry name" value="Diguanylate cyclase domain protein"/>
    <property type="match status" value="1"/>
</dbReference>
<evidence type="ECO:0000256" key="4">
    <source>
        <dbReference type="SAM" id="Phobius"/>
    </source>
</evidence>
<dbReference type="SUPFAM" id="SSF55073">
    <property type="entry name" value="Nucleotide cyclase"/>
    <property type="match status" value="1"/>
</dbReference>
<accession>A0A916QMC7</accession>
<dbReference type="Pfam" id="PF00990">
    <property type="entry name" value="GGDEF"/>
    <property type="match status" value="1"/>
</dbReference>
<comment type="catalytic activity">
    <reaction evidence="3">
        <text>2 GTP = 3',3'-c-di-GMP + 2 diphosphate</text>
        <dbReference type="Rhea" id="RHEA:24898"/>
        <dbReference type="ChEBI" id="CHEBI:33019"/>
        <dbReference type="ChEBI" id="CHEBI:37565"/>
        <dbReference type="ChEBI" id="CHEBI:58805"/>
        <dbReference type="EC" id="2.7.7.65"/>
    </reaction>
</comment>
<dbReference type="SMART" id="SM00267">
    <property type="entry name" value="GGDEF"/>
    <property type="match status" value="1"/>
</dbReference>
<dbReference type="GO" id="GO:0005886">
    <property type="term" value="C:plasma membrane"/>
    <property type="evidence" value="ECO:0007669"/>
    <property type="project" value="TreeGrafter"/>
</dbReference>
<dbReference type="GO" id="GO:0052621">
    <property type="term" value="F:diguanylate cyclase activity"/>
    <property type="evidence" value="ECO:0007669"/>
    <property type="project" value="UniProtKB-EC"/>
</dbReference>
<dbReference type="PROSITE" id="PS50887">
    <property type="entry name" value="GGDEF"/>
    <property type="match status" value="1"/>
</dbReference>
<dbReference type="InterPro" id="IPR043128">
    <property type="entry name" value="Rev_trsase/Diguanyl_cyclase"/>
</dbReference>
<dbReference type="CDD" id="cd01949">
    <property type="entry name" value="GGDEF"/>
    <property type="match status" value="1"/>
</dbReference>
<sequence>MSWWALPSFVGMLTALYAALNSNKYVRYPANLYFSLLSFLIAWWCMGQWIVLPWEIYSYRYFFAKLQYIGIAFTPFMWLAFALSYSDYNHWLRKYQTVLWILPGITVFAAFTNDYHSQLWQSFQVIPGQLASQIEYGPWFQVYALCAYMVVLAGTVILILRIRASSGHWSQLLAVSCAPVFVLIANMAYLFDLNPLPVDPTPSGFAIASLIALVALRQKLFSVSLVARREIFRQLADGIIVIDHRLLIVDRNPSAQKLLNNELAIGETIDTLLPAGFLHKPENESSQMRLGGLWLDIRFSSPLNLNNHSYGRIVVMRDITQEVATQETLIQTQVQLKELNNKLDHMAHIDELTGLANRRRFYEQLNHAWSISQQLNNDLSVAILDFDYFKQVNDTYGHQTGDRVLSQAAQSMQHQLNEMDLLARLGGEEFALLLPGRDLESALHVADRIRTALTREVFMANEGTQFHISVSIGVASLLSAKGSADLLISKADEALYYSKQSGRNAVSFARMDGEIRRYPLATRSQ</sequence>
<dbReference type="OrthoDB" id="9813903at2"/>
<dbReference type="PANTHER" id="PTHR45138:SF9">
    <property type="entry name" value="DIGUANYLATE CYCLASE DGCM-RELATED"/>
    <property type="match status" value="1"/>
</dbReference>
<feature type="domain" description="GGDEF" evidence="5">
    <location>
        <begin position="377"/>
        <end position="511"/>
    </location>
</feature>